<reference evidence="1" key="1">
    <citation type="submission" date="2021-01" db="EMBL/GenBank/DDBJ databases">
        <authorList>
            <consortium name="Genoscope - CEA"/>
            <person name="William W."/>
        </authorList>
    </citation>
    <scope>NUCLEOTIDE SEQUENCE</scope>
</reference>
<gene>
    <name evidence="1" type="ORF">PPRIM_AZ9-3.1.T0620007</name>
</gene>
<evidence type="ECO:0000313" key="2">
    <source>
        <dbReference type="Proteomes" id="UP000688137"/>
    </source>
</evidence>
<keyword evidence="2" id="KW-1185">Reference proteome</keyword>
<evidence type="ECO:0000313" key="1">
    <source>
        <dbReference type="EMBL" id="CAD8079405.1"/>
    </source>
</evidence>
<name>A0A8S1MRP0_PARPR</name>
<dbReference type="Proteomes" id="UP000688137">
    <property type="component" value="Unassembled WGS sequence"/>
</dbReference>
<organism evidence="1 2">
    <name type="scientific">Paramecium primaurelia</name>
    <dbReference type="NCBI Taxonomy" id="5886"/>
    <lineage>
        <taxon>Eukaryota</taxon>
        <taxon>Sar</taxon>
        <taxon>Alveolata</taxon>
        <taxon>Ciliophora</taxon>
        <taxon>Intramacronucleata</taxon>
        <taxon>Oligohymenophorea</taxon>
        <taxon>Peniculida</taxon>
        <taxon>Parameciidae</taxon>
        <taxon>Paramecium</taxon>
    </lineage>
</organism>
<protein>
    <submittedName>
        <fullName evidence="1">Uncharacterized protein</fullName>
    </submittedName>
</protein>
<accession>A0A8S1MRP0</accession>
<dbReference type="AlphaFoldDB" id="A0A8S1MRP0"/>
<proteinExistence type="predicted"/>
<dbReference type="EMBL" id="CAJJDM010000063">
    <property type="protein sequence ID" value="CAD8079405.1"/>
    <property type="molecule type" value="Genomic_DNA"/>
</dbReference>
<sequence>MSYDSQRELKKETKIIQSRQISSPQFLVGLHEKTFRFRQVLLMDIATNFTLQQAIIR</sequence>
<comment type="caution">
    <text evidence="1">The sequence shown here is derived from an EMBL/GenBank/DDBJ whole genome shotgun (WGS) entry which is preliminary data.</text>
</comment>